<evidence type="ECO:0000259" key="13">
    <source>
        <dbReference type="Pfam" id="PF07522"/>
    </source>
</evidence>
<dbReference type="Pfam" id="PF07522">
    <property type="entry name" value="DRMBL"/>
    <property type="match status" value="1"/>
</dbReference>
<dbReference type="GO" id="GO:0006303">
    <property type="term" value="P:double-strand break repair via nonhomologous end joining"/>
    <property type="evidence" value="ECO:0007669"/>
    <property type="project" value="TreeGrafter"/>
</dbReference>
<dbReference type="SUPFAM" id="SSF56281">
    <property type="entry name" value="Metallo-hydrolase/oxidoreductase"/>
    <property type="match status" value="1"/>
</dbReference>
<keyword evidence="15" id="KW-1185">Reference proteome</keyword>
<evidence type="ECO:0000256" key="11">
    <source>
        <dbReference type="ARBA" id="ARBA00039759"/>
    </source>
</evidence>
<dbReference type="AlphaFoldDB" id="A0A9D4V331"/>
<evidence type="ECO:0000313" key="14">
    <source>
        <dbReference type="EMBL" id="KAI5078575.1"/>
    </source>
</evidence>
<dbReference type="InterPro" id="IPR011084">
    <property type="entry name" value="DRMBL"/>
</dbReference>
<dbReference type="GO" id="GO:0006310">
    <property type="term" value="P:DNA recombination"/>
    <property type="evidence" value="ECO:0007669"/>
    <property type="project" value="UniProtKB-KW"/>
</dbReference>
<reference evidence="14" key="1">
    <citation type="submission" date="2021-01" db="EMBL/GenBank/DDBJ databases">
        <title>Adiantum capillus-veneris genome.</title>
        <authorList>
            <person name="Fang Y."/>
            <person name="Liao Q."/>
        </authorList>
    </citation>
    <scope>NUCLEOTIDE SEQUENCE</scope>
    <source>
        <strain evidence="14">H3</strain>
        <tissue evidence="14">Leaf</tissue>
    </source>
</reference>
<evidence type="ECO:0000256" key="12">
    <source>
        <dbReference type="ARBA" id="ARBA00042677"/>
    </source>
</evidence>
<keyword evidence="8" id="KW-0233">DNA recombination</keyword>
<evidence type="ECO:0000256" key="4">
    <source>
        <dbReference type="ARBA" id="ARBA00022759"/>
    </source>
</evidence>
<keyword evidence="4" id="KW-0255">Endonuclease</keyword>
<dbReference type="GO" id="GO:0005634">
    <property type="term" value="C:nucleus"/>
    <property type="evidence" value="ECO:0007669"/>
    <property type="project" value="UniProtKB-SubCell"/>
</dbReference>
<keyword evidence="5" id="KW-0227">DNA damage</keyword>
<dbReference type="EMBL" id="JABFUD020000006">
    <property type="protein sequence ID" value="KAI5078575.1"/>
    <property type="molecule type" value="Genomic_DNA"/>
</dbReference>
<comment type="caution">
    <text evidence="14">The sequence shown here is derived from an EMBL/GenBank/DDBJ whole genome shotgun (WGS) entry which is preliminary data.</text>
</comment>
<dbReference type="GO" id="GO:0035312">
    <property type="term" value="F:5'-3' DNA exonuclease activity"/>
    <property type="evidence" value="ECO:0007669"/>
    <property type="project" value="TreeGrafter"/>
</dbReference>
<keyword evidence="9" id="KW-0234">DNA repair</keyword>
<dbReference type="OrthoDB" id="262529at2759"/>
<evidence type="ECO:0000256" key="6">
    <source>
        <dbReference type="ARBA" id="ARBA00022801"/>
    </source>
</evidence>
<proteinExistence type="inferred from homology"/>
<evidence type="ECO:0000256" key="8">
    <source>
        <dbReference type="ARBA" id="ARBA00023172"/>
    </source>
</evidence>
<dbReference type="PANTHER" id="PTHR23240:SF8">
    <property type="entry name" value="PROTEIN ARTEMIS"/>
    <property type="match status" value="1"/>
</dbReference>
<dbReference type="GO" id="GO:0003684">
    <property type="term" value="F:damaged DNA binding"/>
    <property type="evidence" value="ECO:0007669"/>
    <property type="project" value="TreeGrafter"/>
</dbReference>
<evidence type="ECO:0000256" key="7">
    <source>
        <dbReference type="ARBA" id="ARBA00022839"/>
    </source>
</evidence>
<dbReference type="Proteomes" id="UP000886520">
    <property type="component" value="Chromosome 6"/>
</dbReference>
<keyword evidence="10" id="KW-0539">Nucleus</keyword>
<dbReference type="InterPro" id="IPR036866">
    <property type="entry name" value="RibonucZ/Hydroxyglut_hydro"/>
</dbReference>
<gene>
    <name evidence="14" type="ORF">GOP47_0006246</name>
</gene>
<keyword evidence="7" id="KW-0269">Exonuclease</keyword>
<sequence>MAADGEEGARLFAVDKWGCRKSKVFFLTHMHADHTKGLSQRWRRGPIYCSAITAALLLLKFPALDIRILPLSTTTLIPLPSPHLLEVTAIDANHCPGSVMFVFRGAFGCILHTGDFRWESGSPNLELMKGSIASAIGGSQVNLVHLDNTFCNPQFYFPPRHVAAQQVVDIITNHKGFDALIGVDMLGKEELLIYVANTLNTKIWVWPQRMQTMKVLGITEFFTTDSSATKIRAVPRYSISNVTLSMLNEITPTVAVLPSGLNCLGKTWVSSSAHPHMPSALSEVRVELHSLKKSRTGSNVLRMEEKESKKNQMGEKYIYCVPYSLHCCFSELEEFLRYIKPLSVKGNLSSSNVNVSPLLGKQSIDENKANHFSERNHISGLNEVGHWCEQEGLVEHVSTHNVGWITDNQMVAIGMHSYGCA</sequence>
<dbReference type="Gene3D" id="3.40.50.12650">
    <property type="match status" value="1"/>
</dbReference>
<dbReference type="GO" id="GO:0004519">
    <property type="term" value="F:endonuclease activity"/>
    <property type="evidence" value="ECO:0007669"/>
    <property type="project" value="UniProtKB-KW"/>
</dbReference>
<evidence type="ECO:0000313" key="15">
    <source>
        <dbReference type="Proteomes" id="UP000886520"/>
    </source>
</evidence>
<comment type="subcellular location">
    <subcellularLocation>
        <location evidence="1">Nucleus</location>
    </subcellularLocation>
</comment>
<protein>
    <recommendedName>
        <fullName evidence="11">Protein artemis</fullName>
    </recommendedName>
    <alternativeName>
        <fullName evidence="12">DNA cross-link repair 1C protein</fullName>
    </alternativeName>
</protein>
<organism evidence="14 15">
    <name type="scientific">Adiantum capillus-veneris</name>
    <name type="common">Maidenhair fern</name>
    <dbReference type="NCBI Taxonomy" id="13818"/>
    <lineage>
        <taxon>Eukaryota</taxon>
        <taxon>Viridiplantae</taxon>
        <taxon>Streptophyta</taxon>
        <taxon>Embryophyta</taxon>
        <taxon>Tracheophyta</taxon>
        <taxon>Polypodiopsida</taxon>
        <taxon>Polypodiidae</taxon>
        <taxon>Polypodiales</taxon>
        <taxon>Pteridineae</taxon>
        <taxon>Pteridaceae</taxon>
        <taxon>Vittarioideae</taxon>
        <taxon>Adiantum</taxon>
    </lineage>
</organism>
<evidence type="ECO:0000256" key="5">
    <source>
        <dbReference type="ARBA" id="ARBA00022763"/>
    </source>
</evidence>
<evidence type="ECO:0000256" key="9">
    <source>
        <dbReference type="ARBA" id="ARBA00023204"/>
    </source>
</evidence>
<evidence type="ECO:0000256" key="3">
    <source>
        <dbReference type="ARBA" id="ARBA00022722"/>
    </source>
</evidence>
<evidence type="ECO:0000256" key="10">
    <source>
        <dbReference type="ARBA" id="ARBA00023242"/>
    </source>
</evidence>
<accession>A0A9D4V331</accession>
<evidence type="ECO:0000256" key="2">
    <source>
        <dbReference type="ARBA" id="ARBA00010304"/>
    </source>
</evidence>
<comment type="similarity">
    <text evidence="2">Belongs to the DNA repair metallo-beta-lactamase (DRMBL) family.</text>
</comment>
<keyword evidence="6" id="KW-0378">Hydrolase</keyword>
<keyword evidence="3" id="KW-0540">Nuclease</keyword>
<feature type="domain" description="DNA repair metallo-beta-lactamase" evidence="13">
    <location>
        <begin position="219"/>
        <end position="344"/>
    </location>
</feature>
<name>A0A9D4V331_ADICA</name>
<dbReference type="PANTHER" id="PTHR23240">
    <property type="entry name" value="DNA CROSS-LINK REPAIR PROTEIN PSO2/SNM1-RELATED"/>
    <property type="match status" value="1"/>
</dbReference>
<evidence type="ECO:0000256" key="1">
    <source>
        <dbReference type="ARBA" id="ARBA00004123"/>
    </source>
</evidence>
<dbReference type="Gene3D" id="3.60.15.10">
    <property type="entry name" value="Ribonuclease Z/Hydroxyacylglutathione hydrolase-like"/>
    <property type="match status" value="1"/>
</dbReference>
<dbReference type="GO" id="GO:0036297">
    <property type="term" value="P:interstrand cross-link repair"/>
    <property type="evidence" value="ECO:0007669"/>
    <property type="project" value="TreeGrafter"/>
</dbReference>